<gene>
    <name evidence="6" type="ORF">Plil01_001133600</name>
</gene>
<proteinExistence type="predicted"/>
<dbReference type="Proteomes" id="UP001165083">
    <property type="component" value="Unassembled WGS sequence"/>
</dbReference>
<reference evidence="6" key="1">
    <citation type="submission" date="2023-04" db="EMBL/GenBank/DDBJ databases">
        <title>Phytophthora lilii NBRC 32176.</title>
        <authorList>
            <person name="Ichikawa N."/>
            <person name="Sato H."/>
            <person name="Tonouchi N."/>
        </authorList>
    </citation>
    <scope>NUCLEOTIDE SEQUENCE</scope>
    <source>
        <strain evidence="6">NBRC 32176</strain>
    </source>
</reference>
<keyword evidence="7" id="KW-1185">Reference proteome</keyword>
<dbReference type="InterPro" id="IPR008922">
    <property type="entry name" value="Di-copper_centre_dom_sf"/>
</dbReference>
<feature type="compositionally biased region" description="Polar residues" evidence="3">
    <location>
        <begin position="625"/>
        <end position="655"/>
    </location>
</feature>
<evidence type="ECO:0000256" key="4">
    <source>
        <dbReference type="SAM" id="SignalP"/>
    </source>
</evidence>
<keyword evidence="1" id="KW-0479">Metal-binding</keyword>
<keyword evidence="2" id="KW-0186">Copper</keyword>
<protein>
    <submittedName>
        <fullName evidence="6">Unnamed protein product</fullName>
    </submittedName>
</protein>
<dbReference type="PROSITE" id="PS00497">
    <property type="entry name" value="TYROSINASE_1"/>
    <property type="match status" value="1"/>
</dbReference>
<comment type="caution">
    <text evidence="6">The sequence shown here is derived from an EMBL/GenBank/DDBJ whole genome shotgun (WGS) entry which is preliminary data.</text>
</comment>
<dbReference type="InterPro" id="IPR050316">
    <property type="entry name" value="Tyrosinase/Hemocyanin"/>
</dbReference>
<evidence type="ECO:0000259" key="5">
    <source>
        <dbReference type="PROSITE" id="PS00497"/>
    </source>
</evidence>
<dbReference type="EMBL" id="BSXW01000648">
    <property type="protein sequence ID" value="GMF27151.1"/>
    <property type="molecule type" value="Genomic_DNA"/>
</dbReference>
<feature type="compositionally biased region" description="Low complexity" evidence="3">
    <location>
        <begin position="388"/>
        <end position="409"/>
    </location>
</feature>
<feature type="compositionally biased region" description="Low complexity" evidence="3">
    <location>
        <begin position="670"/>
        <end position="682"/>
    </location>
</feature>
<dbReference type="AlphaFoldDB" id="A0A9W6U6E5"/>
<evidence type="ECO:0000256" key="2">
    <source>
        <dbReference type="ARBA" id="ARBA00023008"/>
    </source>
</evidence>
<dbReference type="GO" id="GO:0046872">
    <property type="term" value="F:metal ion binding"/>
    <property type="evidence" value="ECO:0007669"/>
    <property type="project" value="UniProtKB-KW"/>
</dbReference>
<organism evidence="6 7">
    <name type="scientific">Phytophthora lilii</name>
    <dbReference type="NCBI Taxonomy" id="2077276"/>
    <lineage>
        <taxon>Eukaryota</taxon>
        <taxon>Sar</taxon>
        <taxon>Stramenopiles</taxon>
        <taxon>Oomycota</taxon>
        <taxon>Peronosporomycetes</taxon>
        <taxon>Peronosporales</taxon>
        <taxon>Peronosporaceae</taxon>
        <taxon>Phytophthora</taxon>
    </lineage>
</organism>
<dbReference type="SUPFAM" id="SSF48056">
    <property type="entry name" value="Di-copper centre-containing domain"/>
    <property type="match status" value="1"/>
</dbReference>
<dbReference type="GO" id="GO:0016491">
    <property type="term" value="F:oxidoreductase activity"/>
    <property type="evidence" value="ECO:0007669"/>
    <property type="project" value="InterPro"/>
</dbReference>
<dbReference type="Gene3D" id="1.10.1280.10">
    <property type="entry name" value="Di-copper center containing domain from catechol oxidase"/>
    <property type="match status" value="1"/>
</dbReference>
<evidence type="ECO:0000313" key="6">
    <source>
        <dbReference type="EMBL" id="GMF27151.1"/>
    </source>
</evidence>
<evidence type="ECO:0000313" key="7">
    <source>
        <dbReference type="Proteomes" id="UP001165083"/>
    </source>
</evidence>
<evidence type="ECO:0000256" key="3">
    <source>
        <dbReference type="SAM" id="MobiDB-lite"/>
    </source>
</evidence>
<feature type="region of interest" description="Disordered" evidence="3">
    <location>
        <begin position="625"/>
        <end position="690"/>
    </location>
</feature>
<dbReference type="PANTHER" id="PTHR11474:SF126">
    <property type="entry name" value="TYROSINASE-LIKE PROTEIN TYR-1-RELATED"/>
    <property type="match status" value="1"/>
</dbReference>
<dbReference type="OrthoDB" id="156308at2759"/>
<feature type="signal peptide" evidence="4">
    <location>
        <begin position="1"/>
        <end position="21"/>
    </location>
</feature>
<feature type="compositionally biased region" description="Low complexity" evidence="3">
    <location>
        <begin position="433"/>
        <end position="458"/>
    </location>
</feature>
<dbReference type="PANTHER" id="PTHR11474">
    <property type="entry name" value="TYROSINASE FAMILY MEMBER"/>
    <property type="match status" value="1"/>
</dbReference>
<dbReference type="InterPro" id="IPR002227">
    <property type="entry name" value="Tyrosinase_Cu-bd"/>
</dbReference>
<feature type="chain" id="PRO_5040747613" evidence="4">
    <location>
        <begin position="22"/>
        <end position="690"/>
    </location>
</feature>
<feature type="region of interest" description="Disordered" evidence="3">
    <location>
        <begin position="376"/>
        <end position="463"/>
    </location>
</feature>
<evidence type="ECO:0000256" key="1">
    <source>
        <dbReference type="ARBA" id="ARBA00022723"/>
    </source>
</evidence>
<sequence>MRIGTILRSFTLLLAATLCSSSLPATEAAAQAGGNEACGQGRVRKAWSSLSTNEKNLYLEAVDSAIKSGAIEQFASIHVEPNGESQAHRSCGFFSWHRRLLIALESYLRDQDPKYACVTIPYYDVQTAYVRQAAGECDNFYECSDILQEIGGNKARNQEVELTQNGKSSFGFPVTGFPLNHECDDNDVCGFTVRSDMTTKPVPSGAGFASFLSIVRSSDDYATFLMGIQFGIHNEVHNAVGGTMATFASPRDTFFYSWHAAVDMYLHVYHLCNFGVPLTEDQLLSASKAFTKATDSCDGVSGIGPNAKIVQNVIVNGRTIDVADHPTLGKYFSHVGSEMWNYGDVTQLGDYSYSYELPDIVTQQLLSNSRICAALNANPPTSPPSTTAPPTASPSTTAPPTSSPSTTAPPTSPPTSSPSTTAPPTTAPPVVEPSSSGSGSSPGSYVGGSSSDDGIYVDSPDDVGYGYYNETEVPTHTGIFVVDNSTDGSSYTPATDANSGDYWQWTQTTYDGLYDRFDGDMDLVVQQMHYAECEAYNKAHGIENFSDDFVQNFHLASSRPICGKKVDEIESGDVVVACTTDEFKPTAVEFADDDVIEEIKQEFVPTTTTEQYMDSNYYADAQTKAQQTPVGGSLNTPAPTPAATHSQGNYYTTPAPTKHVYNSPTPAPTPTSYSVPTPAPTSDYGHKLCE</sequence>
<keyword evidence="4" id="KW-0732">Signal</keyword>
<accession>A0A9W6U6E5</accession>
<name>A0A9W6U6E5_9STRA</name>
<dbReference type="Pfam" id="PF00264">
    <property type="entry name" value="Tyrosinase"/>
    <property type="match status" value="1"/>
</dbReference>
<feature type="domain" description="Tyrosinase copper-binding" evidence="5">
    <location>
        <begin position="88"/>
        <end position="105"/>
    </location>
</feature>